<accession>Q0REG5</accession>
<name>Q0REG5_FRAAA</name>
<feature type="region of interest" description="Disordered" evidence="1">
    <location>
        <begin position="102"/>
        <end position="127"/>
    </location>
</feature>
<dbReference type="STRING" id="326424.FRAAL5512"/>
<organism evidence="2 3">
    <name type="scientific">Frankia alni (strain DSM 45986 / CECT 9034 / ACN14a)</name>
    <dbReference type="NCBI Taxonomy" id="326424"/>
    <lineage>
        <taxon>Bacteria</taxon>
        <taxon>Bacillati</taxon>
        <taxon>Actinomycetota</taxon>
        <taxon>Actinomycetes</taxon>
        <taxon>Frankiales</taxon>
        <taxon>Frankiaceae</taxon>
        <taxon>Frankia</taxon>
    </lineage>
</organism>
<protein>
    <submittedName>
        <fullName evidence="2">Uncharacterized protein</fullName>
    </submittedName>
</protein>
<dbReference type="EMBL" id="CT573213">
    <property type="protein sequence ID" value="CAJ64145.1"/>
    <property type="molecule type" value="Genomic_DNA"/>
</dbReference>
<feature type="region of interest" description="Disordered" evidence="1">
    <location>
        <begin position="46"/>
        <end position="66"/>
    </location>
</feature>
<dbReference type="KEGG" id="fal:FRAAL5512"/>
<dbReference type="Proteomes" id="UP000000657">
    <property type="component" value="Chromosome"/>
</dbReference>
<gene>
    <name evidence="2" type="ordered locus">FRAAL5512</name>
</gene>
<proteinExistence type="predicted"/>
<evidence type="ECO:0000313" key="3">
    <source>
        <dbReference type="Proteomes" id="UP000000657"/>
    </source>
</evidence>
<reference evidence="2 3" key="1">
    <citation type="journal article" date="2007" name="Genome Res.">
        <title>Genome characteristics of facultatively symbiotic Frankia sp. strains reflect host range and host plant biogeography.</title>
        <authorList>
            <person name="Normand P."/>
            <person name="Lapierre P."/>
            <person name="Tisa L.S."/>
            <person name="Gogarten J.P."/>
            <person name="Alloisio N."/>
            <person name="Bagnarol E."/>
            <person name="Bassi C.A."/>
            <person name="Berry A.M."/>
            <person name="Bickhart D.M."/>
            <person name="Choisne N."/>
            <person name="Couloux A."/>
            <person name="Cournoyer B."/>
            <person name="Cruveiller S."/>
            <person name="Daubin V."/>
            <person name="Demange N."/>
            <person name="Francino M.P."/>
            <person name="Goltsman E."/>
            <person name="Huang Y."/>
            <person name="Kopp O.R."/>
            <person name="Labarre L."/>
            <person name="Lapidus A."/>
            <person name="Lavire C."/>
            <person name="Marechal J."/>
            <person name="Martinez M."/>
            <person name="Mastronunzio J.E."/>
            <person name="Mullin B.C."/>
            <person name="Niemann J."/>
            <person name="Pujic P."/>
            <person name="Rawnsley T."/>
            <person name="Rouy Z."/>
            <person name="Schenowitz C."/>
            <person name="Sellstedt A."/>
            <person name="Tavares F."/>
            <person name="Tomkins J.P."/>
            <person name="Vallenet D."/>
            <person name="Valverde C."/>
            <person name="Wall L.G."/>
            <person name="Wang Y."/>
            <person name="Medigue C."/>
            <person name="Benson D.R."/>
        </authorList>
    </citation>
    <scope>NUCLEOTIDE SEQUENCE [LARGE SCALE GENOMIC DNA]</scope>
    <source>
        <strain evidence="3">DSM 45986 / CECT 9034 / ACN14a</strain>
    </source>
</reference>
<evidence type="ECO:0000313" key="2">
    <source>
        <dbReference type="EMBL" id="CAJ64145.1"/>
    </source>
</evidence>
<dbReference type="AlphaFoldDB" id="Q0REG5"/>
<keyword evidence="3" id="KW-1185">Reference proteome</keyword>
<feature type="compositionally biased region" description="Low complexity" evidence="1">
    <location>
        <begin position="115"/>
        <end position="127"/>
    </location>
</feature>
<sequence>MNDTRPAALAAALRRLADLVESLDLASLNDLLSGRRSLILGAREQSANARQAGRSPVPATSTKPAFGDDLGHIVSPQEATAAHAALTAMSSREEAAAIPRHLHSPVDGTCRRAARPAPCAGTTSRSH</sequence>
<evidence type="ECO:0000256" key="1">
    <source>
        <dbReference type="SAM" id="MobiDB-lite"/>
    </source>
</evidence>
<dbReference type="HOGENOM" id="CLU_1967307_0_0_11"/>